<evidence type="ECO:0000259" key="1">
    <source>
        <dbReference type="SMART" id="SM00091"/>
    </source>
</evidence>
<feature type="domain" description="PAS" evidence="1">
    <location>
        <begin position="80"/>
        <end position="147"/>
    </location>
</feature>
<dbReference type="OrthoDB" id="4543619at2"/>
<dbReference type="AlphaFoldDB" id="A0A3A4JQY6"/>
<dbReference type="SMART" id="SM00091">
    <property type="entry name" value="PAS"/>
    <property type="match status" value="1"/>
</dbReference>
<dbReference type="Pfam" id="PF18007">
    <property type="entry name" value="Rv3651-like_N"/>
    <property type="match status" value="1"/>
</dbReference>
<evidence type="ECO:0000313" key="2">
    <source>
        <dbReference type="EMBL" id="RJO67963.1"/>
    </source>
</evidence>
<comment type="caution">
    <text evidence="2">The sequence shown here is derived from an EMBL/GenBank/DDBJ whole genome shotgun (WGS) entry which is preliminary data.</text>
</comment>
<sequence>MPSVMVDGKFRRQFANLARSTIASGVIAARRVPELVRRCVHSGMEEIDYIPTYSGAESRMVARPVLGPSGVVYVVSLWAGHESFPVDAEARVGAFQLDLETGIADLSDSFERLLGCTEREGCGRSLSDLLAHLDGGSDRSGLLDLLDPQTDREFWVGTATTAAGRSVGRRHLYLAAKAVGFTSARVVRGLVYDITPDEPAPPADPEILALAHLPVVSGHTIGLVDLRTSHMYRVLVIDPALRVGRGRLNPRIHPDDTCTVDECRAELLKAENPIVVVARVRFSDDEPWRAMRAVCTRIPFGDRPQVLVDLTLES</sequence>
<dbReference type="SUPFAM" id="SSF55785">
    <property type="entry name" value="PYP-like sensor domain (PAS domain)"/>
    <property type="match status" value="1"/>
</dbReference>
<dbReference type="EMBL" id="QZFU01000056">
    <property type="protein sequence ID" value="RJO67963.1"/>
    <property type="molecule type" value="Genomic_DNA"/>
</dbReference>
<keyword evidence="3" id="KW-1185">Reference proteome</keyword>
<reference evidence="2 3" key="1">
    <citation type="submission" date="2018-09" db="EMBL/GenBank/DDBJ databases">
        <title>YIM PH21274 draft genome.</title>
        <authorList>
            <person name="Miao C."/>
        </authorList>
    </citation>
    <scope>NUCLEOTIDE SEQUENCE [LARGE SCALE GENOMIC DNA]</scope>
    <source>
        <strain evidence="2 3">YIM PH 21724</strain>
    </source>
</reference>
<accession>A0A3A4JQY6</accession>
<proteinExistence type="predicted"/>
<protein>
    <recommendedName>
        <fullName evidence="1">PAS domain-containing protein</fullName>
    </recommendedName>
</protein>
<evidence type="ECO:0000313" key="3">
    <source>
        <dbReference type="Proteomes" id="UP000266677"/>
    </source>
</evidence>
<gene>
    <name evidence="2" type="ORF">D5S18_34240</name>
</gene>
<dbReference type="InterPro" id="IPR000014">
    <property type="entry name" value="PAS"/>
</dbReference>
<dbReference type="InterPro" id="IPR035965">
    <property type="entry name" value="PAS-like_dom_sf"/>
</dbReference>
<organism evidence="2 3">
    <name type="scientific">Nocardia panacis</name>
    <dbReference type="NCBI Taxonomy" id="2340916"/>
    <lineage>
        <taxon>Bacteria</taxon>
        <taxon>Bacillati</taxon>
        <taxon>Actinomycetota</taxon>
        <taxon>Actinomycetes</taxon>
        <taxon>Mycobacteriales</taxon>
        <taxon>Nocardiaceae</taxon>
        <taxon>Nocardia</taxon>
    </lineage>
</organism>
<dbReference type="Proteomes" id="UP000266677">
    <property type="component" value="Unassembled WGS sequence"/>
</dbReference>
<dbReference type="InterPro" id="IPR041458">
    <property type="entry name" value="Rv3651-like_N"/>
</dbReference>
<dbReference type="CDD" id="cd00130">
    <property type="entry name" value="PAS"/>
    <property type="match status" value="1"/>
</dbReference>
<dbReference type="Gene3D" id="3.30.450.20">
    <property type="entry name" value="PAS domain"/>
    <property type="match status" value="1"/>
</dbReference>
<name>A0A3A4JQY6_9NOCA</name>